<keyword evidence="3" id="KW-1185">Reference proteome</keyword>
<protein>
    <submittedName>
        <fullName evidence="2">DUF1127 domain-containing protein</fullName>
    </submittedName>
</protein>
<evidence type="ECO:0000313" key="3">
    <source>
        <dbReference type="Proteomes" id="UP001375743"/>
    </source>
</evidence>
<reference evidence="2 3" key="1">
    <citation type="submission" date="2024-01" db="EMBL/GenBank/DDBJ databases">
        <title>Multi-omics insights into the function and evolution of sodium benzoate biodegradation pathways in Benzoatithermus flavus gen. nov., sp. nov. from hot spring.</title>
        <authorList>
            <person name="Hu C.-J."/>
            <person name="Li W.-J."/>
        </authorList>
    </citation>
    <scope>NUCLEOTIDE SEQUENCE [LARGE SCALE GENOMIC DNA]</scope>
    <source>
        <strain evidence="2 3">SYSU G07066</strain>
    </source>
</reference>
<name>A0ABU8XVW1_9PROT</name>
<feature type="domain" description="YjiS-like" evidence="1">
    <location>
        <begin position="8"/>
        <end position="42"/>
    </location>
</feature>
<gene>
    <name evidence="2" type="ORF">U1T56_19485</name>
</gene>
<sequence length="76" mass="8329">MNPFKNALAAWARQRELRAVLAELAACSDRELAELGLARGDIVRVAREEAERRIAPSSARAGQPPALLVQGRYRAC</sequence>
<dbReference type="EMBL" id="JBBLZC010000025">
    <property type="protein sequence ID" value="MEK0085340.1"/>
    <property type="molecule type" value="Genomic_DNA"/>
</dbReference>
<accession>A0ABU8XVW1</accession>
<evidence type="ECO:0000313" key="2">
    <source>
        <dbReference type="EMBL" id="MEK0085340.1"/>
    </source>
</evidence>
<organism evidence="2 3">
    <name type="scientific">Benzoatithermus flavus</name>
    <dbReference type="NCBI Taxonomy" id="3108223"/>
    <lineage>
        <taxon>Bacteria</taxon>
        <taxon>Pseudomonadati</taxon>
        <taxon>Pseudomonadota</taxon>
        <taxon>Alphaproteobacteria</taxon>
        <taxon>Geminicoccales</taxon>
        <taxon>Geminicoccaceae</taxon>
        <taxon>Benzoatithermus</taxon>
    </lineage>
</organism>
<dbReference type="Proteomes" id="UP001375743">
    <property type="component" value="Unassembled WGS sequence"/>
</dbReference>
<evidence type="ECO:0000259" key="1">
    <source>
        <dbReference type="Pfam" id="PF06568"/>
    </source>
</evidence>
<comment type="caution">
    <text evidence="2">The sequence shown here is derived from an EMBL/GenBank/DDBJ whole genome shotgun (WGS) entry which is preliminary data.</text>
</comment>
<dbReference type="InterPro" id="IPR009506">
    <property type="entry name" value="YjiS-like"/>
</dbReference>
<dbReference type="RefSeq" id="WP_418161187.1">
    <property type="nucleotide sequence ID" value="NZ_JBBLZC010000025.1"/>
</dbReference>
<proteinExistence type="predicted"/>
<dbReference type="Pfam" id="PF06568">
    <property type="entry name" value="YjiS-like"/>
    <property type="match status" value="1"/>
</dbReference>